<dbReference type="EMBL" id="KB096324">
    <property type="protein sequence ID" value="ESO06576.1"/>
    <property type="molecule type" value="Genomic_DNA"/>
</dbReference>
<sequence length="245" mass="27620">MLQERPLPLLFMHLLFRITYAECFTKYERDGTCFCSCDSSVESSYLSTISSVEALILCSMRCSQKSSCVAYNFFTASNQCQLFNKTGNCFRVVPNCHHYFKLTSNVNLALSRSLLITVDNFLLAFYVNGAAVDVPLYFRNAGDWTKTDRYTLAGDVIVLAIKPRNSGGAGRLIAKSSDDYILTNSTWKCTNNSYDGWYEVDYDDSFWPGAVVKRREKNSAHAMLVFMPALWITDSTDSVFDVVLG</sequence>
<dbReference type="EnsemblMetazoa" id="HelroT160759">
    <property type="protein sequence ID" value="HelroP160759"/>
    <property type="gene ID" value="HelroG160759"/>
</dbReference>
<feature type="domain" description="Apple" evidence="2">
    <location>
        <begin position="35"/>
        <end position="104"/>
    </location>
</feature>
<evidence type="ECO:0000313" key="3">
    <source>
        <dbReference type="EMBL" id="ESO06576.1"/>
    </source>
</evidence>
<protein>
    <recommendedName>
        <fullName evidence="2">Apple domain-containing protein</fullName>
    </recommendedName>
</protein>
<evidence type="ECO:0000313" key="5">
    <source>
        <dbReference type="Proteomes" id="UP000015101"/>
    </source>
</evidence>
<evidence type="ECO:0000256" key="1">
    <source>
        <dbReference type="SAM" id="SignalP"/>
    </source>
</evidence>
<dbReference type="RefSeq" id="XP_009015944.1">
    <property type="nucleotide sequence ID" value="XM_009017696.1"/>
</dbReference>
<dbReference type="HOGENOM" id="CLU_066319_0_0_1"/>
<organism evidence="4 5">
    <name type="scientific">Helobdella robusta</name>
    <name type="common">Californian leech</name>
    <dbReference type="NCBI Taxonomy" id="6412"/>
    <lineage>
        <taxon>Eukaryota</taxon>
        <taxon>Metazoa</taxon>
        <taxon>Spiralia</taxon>
        <taxon>Lophotrochozoa</taxon>
        <taxon>Annelida</taxon>
        <taxon>Clitellata</taxon>
        <taxon>Hirudinea</taxon>
        <taxon>Rhynchobdellida</taxon>
        <taxon>Glossiphoniidae</taxon>
        <taxon>Helobdella</taxon>
    </lineage>
</organism>
<keyword evidence="5" id="KW-1185">Reference proteome</keyword>
<feature type="signal peptide" evidence="1">
    <location>
        <begin position="1"/>
        <end position="21"/>
    </location>
</feature>
<dbReference type="OrthoDB" id="6071271at2759"/>
<dbReference type="InParanoid" id="T1EQP4"/>
<accession>T1EQP4</accession>
<keyword evidence="1" id="KW-0732">Signal</keyword>
<evidence type="ECO:0000313" key="4">
    <source>
        <dbReference type="EnsemblMetazoa" id="HelroP160759"/>
    </source>
</evidence>
<gene>
    <name evidence="4" type="primary">20198894</name>
    <name evidence="3" type="ORF">HELRODRAFT_160759</name>
</gene>
<reference evidence="4" key="3">
    <citation type="submission" date="2015-06" db="UniProtKB">
        <authorList>
            <consortium name="EnsemblMetazoa"/>
        </authorList>
    </citation>
    <scope>IDENTIFICATION</scope>
</reference>
<feature type="chain" id="PRO_5010979954" description="Apple domain-containing protein" evidence="1">
    <location>
        <begin position="22"/>
        <end position="245"/>
    </location>
</feature>
<dbReference type="EMBL" id="AMQM01000647">
    <property type="status" value="NOT_ANNOTATED_CDS"/>
    <property type="molecule type" value="Genomic_DNA"/>
</dbReference>
<proteinExistence type="predicted"/>
<reference evidence="3 5" key="2">
    <citation type="journal article" date="2013" name="Nature">
        <title>Insights into bilaterian evolution from three spiralian genomes.</title>
        <authorList>
            <person name="Simakov O."/>
            <person name="Marletaz F."/>
            <person name="Cho S.J."/>
            <person name="Edsinger-Gonzales E."/>
            <person name="Havlak P."/>
            <person name="Hellsten U."/>
            <person name="Kuo D.H."/>
            <person name="Larsson T."/>
            <person name="Lv J."/>
            <person name="Arendt D."/>
            <person name="Savage R."/>
            <person name="Osoegawa K."/>
            <person name="de Jong P."/>
            <person name="Grimwood J."/>
            <person name="Chapman J.A."/>
            <person name="Shapiro H."/>
            <person name="Aerts A."/>
            <person name="Otillar R.P."/>
            <person name="Terry A.Y."/>
            <person name="Boore J.L."/>
            <person name="Grigoriev I.V."/>
            <person name="Lindberg D.R."/>
            <person name="Seaver E.C."/>
            <person name="Weisblat D.A."/>
            <person name="Putnam N.H."/>
            <person name="Rokhsar D.S."/>
        </authorList>
    </citation>
    <scope>NUCLEOTIDE SEQUENCE</scope>
</reference>
<dbReference type="KEGG" id="hro:HELRODRAFT_160759"/>
<dbReference type="InterPro" id="IPR003609">
    <property type="entry name" value="Pan_app"/>
</dbReference>
<dbReference type="GeneID" id="20198894"/>
<evidence type="ECO:0000259" key="2">
    <source>
        <dbReference type="PROSITE" id="PS50948"/>
    </source>
</evidence>
<dbReference type="CTD" id="20198894"/>
<dbReference type="AlphaFoldDB" id="T1EQP4"/>
<name>T1EQP4_HELRO</name>
<dbReference type="Gene3D" id="2.60.120.260">
    <property type="entry name" value="Galactose-binding domain-like"/>
    <property type="match status" value="1"/>
</dbReference>
<reference evidence="5" key="1">
    <citation type="submission" date="2012-12" db="EMBL/GenBank/DDBJ databases">
        <authorList>
            <person name="Hellsten U."/>
            <person name="Grimwood J."/>
            <person name="Chapman J.A."/>
            <person name="Shapiro H."/>
            <person name="Aerts A."/>
            <person name="Otillar R.P."/>
            <person name="Terry A.Y."/>
            <person name="Boore J.L."/>
            <person name="Simakov O."/>
            <person name="Marletaz F."/>
            <person name="Cho S.-J."/>
            <person name="Edsinger-Gonzales E."/>
            <person name="Havlak P."/>
            <person name="Kuo D.-H."/>
            <person name="Larsson T."/>
            <person name="Lv J."/>
            <person name="Arendt D."/>
            <person name="Savage R."/>
            <person name="Osoegawa K."/>
            <person name="de Jong P."/>
            <person name="Lindberg D.R."/>
            <person name="Seaver E.C."/>
            <person name="Weisblat D.A."/>
            <person name="Putnam N.H."/>
            <person name="Grigoriev I.V."/>
            <person name="Rokhsar D.S."/>
        </authorList>
    </citation>
    <scope>NUCLEOTIDE SEQUENCE</scope>
</reference>
<dbReference type="Proteomes" id="UP000015101">
    <property type="component" value="Unassembled WGS sequence"/>
</dbReference>
<dbReference type="PROSITE" id="PS50948">
    <property type="entry name" value="PAN"/>
    <property type="match status" value="1"/>
</dbReference>